<dbReference type="HOGENOM" id="CLU_3088609_0_0_1"/>
<name>A0A0C2ZTH4_9AGAM</name>
<dbReference type="AlphaFoldDB" id="A0A0C2ZTH4"/>
<dbReference type="Proteomes" id="UP000053989">
    <property type="component" value="Unassembled WGS sequence"/>
</dbReference>
<organism evidence="1 2">
    <name type="scientific">Scleroderma citrinum Foug A</name>
    <dbReference type="NCBI Taxonomy" id="1036808"/>
    <lineage>
        <taxon>Eukaryota</taxon>
        <taxon>Fungi</taxon>
        <taxon>Dikarya</taxon>
        <taxon>Basidiomycota</taxon>
        <taxon>Agaricomycotina</taxon>
        <taxon>Agaricomycetes</taxon>
        <taxon>Agaricomycetidae</taxon>
        <taxon>Boletales</taxon>
        <taxon>Sclerodermatineae</taxon>
        <taxon>Sclerodermataceae</taxon>
        <taxon>Scleroderma</taxon>
    </lineage>
</organism>
<reference evidence="2" key="2">
    <citation type="submission" date="2015-01" db="EMBL/GenBank/DDBJ databases">
        <title>Evolutionary Origins and Diversification of the Mycorrhizal Mutualists.</title>
        <authorList>
            <consortium name="DOE Joint Genome Institute"/>
            <consortium name="Mycorrhizal Genomics Consortium"/>
            <person name="Kohler A."/>
            <person name="Kuo A."/>
            <person name="Nagy L.G."/>
            <person name="Floudas D."/>
            <person name="Copeland A."/>
            <person name="Barry K.W."/>
            <person name="Cichocki N."/>
            <person name="Veneault-Fourrey C."/>
            <person name="LaButti K."/>
            <person name="Lindquist E.A."/>
            <person name="Lipzen A."/>
            <person name="Lundell T."/>
            <person name="Morin E."/>
            <person name="Murat C."/>
            <person name="Riley R."/>
            <person name="Ohm R."/>
            <person name="Sun H."/>
            <person name="Tunlid A."/>
            <person name="Henrissat B."/>
            <person name="Grigoriev I.V."/>
            <person name="Hibbett D.S."/>
            <person name="Martin F."/>
        </authorList>
    </citation>
    <scope>NUCLEOTIDE SEQUENCE [LARGE SCALE GENOMIC DNA]</scope>
    <source>
        <strain evidence="2">Foug A</strain>
    </source>
</reference>
<keyword evidence="2" id="KW-1185">Reference proteome</keyword>
<dbReference type="InParanoid" id="A0A0C2ZTH4"/>
<reference evidence="1 2" key="1">
    <citation type="submission" date="2014-04" db="EMBL/GenBank/DDBJ databases">
        <authorList>
            <consortium name="DOE Joint Genome Institute"/>
            <person name="Kuo A."/>
            <person name="Kohler A."/>
            <person name="Nagy L.G."/>
            <person name="Floudas D."/>
            <person name="Copeland A."/>
            <person name="Barry K.W."/>
            <person name="Cichocki N."/>
            <person name="Veneault-Fourrey C."/>
            <person name="LaButti K."/>
            <person name="Lindquist E.A."/>
            <person name="Lipzen A."/>
            <person name="Lundell T."/>
            <person name="Morin E."/>
            <person name="Murat C."/>
            <person name="Sun H."/>
            <person name="Tunlid A."/>
            <person name="Henrissat B."/>
            <person name="Grigoriev I.V."/>
            <person name="Hibbett D.S."/>
            <person name="Martin F."/>
            <person name="Nordberg H.P."/>
            <person name="Cantor M.N."/>
            <person name="Hua S.X."/>
        </authorList>
    </citation>
    <scope>NUCLEOTIDE SEQUENCE [LARGE SCALE GENOMIC DNA]</scope>
    <source>
        <strain evidence="1 2">Foug A</strain>
    </source>
</reference>
<evidence type="ECO:0000313" key="2">
    <source>
        <dbReference type="Proteomes" id="UP000053989"/>
    </source>
</evidence>
<accession>A0A0C2ZTH4</accession>
<proteinExistence type="predicted"/>
<evidence type="ECO:0000313" key="1">
    <source>
        <dbReference type="EMBL" id="KIM64823.1"/>
    </source>
</evidence>
<dbReference type="EMBL" id="KN822026">
    <property type="protein sequence ID" value="KIM64823.1"/>
    <property type="molecule type" value="Genomic_DNA"/>
</dbReference>
<gene>
    <name evidence="1" type="ORF">SCLCIDRAFT_1212911</name>
</gene>
<sequence length="52" mass="5533">MCEAGSTWSISASSVDVVRAHCAAGLFAIFRSNIQTPATRKQCATSTRIMSL</sequence>
<protein>
    <submittedName>
        <fullName evidence="1">Uncharacterized protein</fullName>
    </submittedName>
</protein>